<accession>A0ACC1HMS3</accession>
<evidence type="ECO:0000313" key="2">
    <source>
        <dbReference type="Proteomes" id="UP001145114"/>
    </source>
</evidence>
<sequence>MVDVYLASQSRFTPDQQAHYVYSPRELTRWMRGIYEAIAPLESLTVEGLVRVWAHEALRLFQDRLVSASERQWTEGKIDSVARFHFPTIDHDAALRRPILYSNWLSRHYIPVDREELRDYVSARLKVFYEEELDVPLVLFNDVLEHVLRIDRVFRQPQGHALLIGVSGSGKTTLTRFVAWMNGLSVFQLKAHNRYTAADFDEDLRSVLRRAGCRGERICFILDESNVLDSGFLERMNTLLANAEVPGLFEGDEYAALITACREGAAKEGSMIDSQEELYAWFTRQVARNLHVVFTMNPPPEDEGLASRAATSPALFNRCVLDWFGDWSDQALYQVGREFTALLDLDDPDYLAPDSIPIVHSEIPLPPSHRDAIINSFVYVHKSLAVVNARLAQRQGRINYVTPRHYLDFIQHYVRLYRERQEDLEEQQRHLNVGLDKLYATVNQVKELRESLAAKKTELETKTNQANEKLRQMVQEQQEAEQKRTASIQIQAELEEKNRRIEERRVVVMEDLQKAEPAVIEAQRSVSNIKKQQLTEVRSMANPPAAVKMAMESVCVLLGHRQTDWKTLQSIIRRDDFIPSIVNFDTDRQMTRALREKLKREYLGRPEYNFETVNRASKACGPLVKWALAQVNFAEILERVGPLRNEVKQLESDAEETRVKAATMEKMIEELEASIARYKEEYAALISEIQQLKAEMQKVESKVDRSVKLLGSLSSEQERWEKGSATFKEQMATIAGDALLSSAFLAYSGYFDQQYREQLFSRWCTHLERSGIKYYADLRLSEYLSTTQERLEWSSQGLPPDDLAVENAVMLGRFNRYPLIIDPSGQATQFLKNNLQAKSSRDGTSRKLTVTSFLDDAFLKHLESALRFGNAILIQDVEHLDPILNPILNRELRRTGGRVLIRLGNQDIDFSPAFTLYLSTRDPSVTFPPDVSSRVTFVNFTVTRASLQSQCLNQVLQSERPDIEERRRDLIKLQGEFRLRLHALEKELLRALNASQGNILDDDTVIATLETLKTEAAEIARKVEETDGVMQEVNDVTITYTPLAHACSAVYFALEHLGAIHHFYQFSLDFFKNIFDEVVERNPNLKGVTDQARRIGILKRDLLSLCFRRASVSLLHHDHLVLLMQLVIIKLRSDESDGDGAGGDAESDLEFILSSSGGHSVARPTGSAAGGDEAPHLIAGYSLPAVELPSEVDGFIDDDCRSKLGHYAQELAWFRNIGLRASSDVPAWCRFLRTAEPELAVPASAICDSEHTEDGKGHAPKLSAVGRALREWIIIRLFRPDRVVHATTRLVATVFSSARTTGCGNADNAAVVPSFESLGLVSELNLAALVKDEVSSRTPIALCSVPGHDASYRVESLAAETRARIQSVAMGSVEGFTLADQAIASAAKSGTWVLLKNVHLATNWLSQLEKRLVTLSPHPQFRLFLTMEINPKVPVNLLRHSRVLVFEPPPGIKANLIESLGSISPSRANRGMPAERARLYFLLAWLHAIVIERLRYSPLGWTKVYEFNDSDFACALSIVDGWLESAAKGKSNLDPAAIPWDAIRTLLNESVYGGRIDNDFDRSVLKSFVNYIFSPAAYNIDFPLVDGLVTDNSDDTGGETREGSKLVTLDGKL</sequence>
<evidence type="ECO:0000313" key="1">
    <source>
        <dbReference type="EMBL" id="KAJ1675219.1"/>
    </source>
</evidence>
<dbReference type="Proteomes" id="UP001145114">
    <property type="component" value="Unassembled WGS sequence"/>
</dbReference>
<comment type="caution">
    <text evidence="1">The sequence shown here is derived from an EMBL/GenBank/DDBJ whole genome shotgun (WGS) entry which is preliminary data.</text>
</comment>
<dbReference type="EMBL" id="JAMZIH010005419">
    <property type="protein sequence ID" value="KAJ1675219.1"/>
    <property type="molecule type" value="Genomic_DNA"/>
</dbReference>
<gene>
    <name evidence="1" type="primary">DYN1_1</name>
    <name evidence="1" type="ORF">EV182_001700</name>
</gene>
<keyword evidence="2" id="KW-1185">Reference proteome</keyword>
<protein>
    <submittedName>
        <fullName evidence="1">Dynein heavy chain</fullName>
    </submittedName>
</protein>
<feature type="non-terminal residue" evidence="1">
    <location>
        <position position="1613"/>
    </location>
</feature>
<reference evidence="1" key="1">
    <citation type="submission" date="2022-06" db="EMBL/GenBank/DDBJ databases">
        <title>Phylogenomic reconstructions and comparative analyses of Kickxellomycotina fungi.</title>
        <authorList>
            <person name="Reynolds N.K."/>
            <person name="Stajich J.E."/>
            <person name="Barry K."/>
            <person name="Grigoriev I.V."/>
            <person name="Crous P."/>
            <person name="Smith M.E."/>
        </authorList>
    </citation>
    <scope>NUCLEOTIDE SEQUENCE</scope>
    <source>
        <strain evidence="1">RSA 2271</strain>
    </source>
</reference>
<proteinExistence type="predicted"/>
<name>A0ACC1HMS3_9FUNG</name>
<organism evidence="1 2">
    <name type="scientific">Spiromyces aspiralis</name>
    <dbReference type="NCBI Taxonomy" id="68401"/>
    <lineage>
        <taxon>Eukaryota</taxon>
        <taxon>Fungi</taxon>
        <taxon>Fungi incertae sedis</taxon>
        <taxon>Zoopagomycota</taxon>
        <taxon>Kickxellomycotina</taxon>
        <taxon>Kickxellomycetes</taxon>
        <taxon>Kickxellales</taxon>
        <taxon>Kickxellaceae</taxon>
        <taxon>Spiromyces</taxon>
    </lineage>
</organism>